<feature type="compositionally biased region" description="Polar residues" evidence="17">
    <location>
        <begin position="672"/>
        <end position="697"/>
    </location>
</feature>
<evidence type="ECO:0000256" key="12">
    <source>
        <dbReference type="ARBA" id="ARBA00022833"/>
    </source>
</evidence>
<evidence type="ECO:0000256" key="9">
    <source>
        <dbReference type="ARBA" id="ARBA00022771"/>
    </source>
</evidence>
<comment type="catalytic activity">
    <reaction evidence="1">
        <text>S-ubiquitinyl-[E2 ubiquitin-conjugating enzyme]-L-cysteine + [acceptor protein]-L-lysine = [E2 ubiquitin-conjugating enzyme]-L-cysteine + N(6)-ubiquitinyl-[acceptor protein]-L-lysine.</text>
        <dbReference type="EC" id="2.3.2.27"/>
    </reaction>
</comment>
<evidence type="ECO:0000256" key="10">
    <source>
        <dbReference type="ARBA" id="ARBA00022786"/>
    </source>
</evidence>
<reference evidence="20 21" key="1">
    <citation type="journal article" date="2013" name="Fungal Biol.">
        <title>Analysis of microsatellite markers in the genome of the plant pathogen Ceratocystis fimbriata.</title>
        <authorList>
            <person name="Simpson M.C."/>
            <person name="Wilken P.M."/>
            <person name="Coetzee M.P."/>
            <person name="Wingfield M.J."/>
            <person name="Wingfield B.D."/>
        </authorList>
    </citation>
    <scope>NUCLEOTIDE SEQUENCE [LARGE SCALE GENOMIC DNA]</scope>
    <source>
        <strain evidence="20 21">CBS 114723</strain>
    </source>
</reference>
<feature type="region of interest" description="Disordered" evidence="17">
    <location>
        <begin position="398"/>
        <end position="467"/>
    </location>
</feature>
<keyword evidence="14 18" id="KW-0472">Membrane</keyword>
<feature type="compositionally biased region" description="Basic and acidic residues" evidence="17">
    <location>
        <begin position="870"/>
        <end position="889"/>
    </location>
</feature>
<dbReference type="GO" id="GO:0008270">
    <property type="term" value="F:zinc ion binding"/>
    <property type="evidence" value="ECO:0007669"/>
    <property type="project" value="UniProtKB-KW"/>
</dbReference>
<evidence type="ECO:0000313" key="21">
    <source>
        <dbReference type="Proteomes" id="UP000222788"/>
    </source>
</evidence>
<dbReference type="GO" id="GO:0005789">
    <property type="term" value="C:endoplasmic reticulum membrane"/>
    <property type="evidence" value="ECO:0007669"/>
    <property type="project" value="UniProtKB-SubCell"/>
</dbReference>
<dbReference type="AlphaFoldDB" id="A0A2C5WSX9"/>
<keyword evidence="8" id="KW-0479">Metal-binding</keyword>
<feature type="transmembrane region" description="Helical" evidence="18">
    <location>
        <begin position="31"/>
        <end position="53"/>
    </location>
</feature>
<feature type="region of interest" description="Disordered" evidence="17">
    <location>
        <begin position="844"/>
        <end position="894"/>
    </location>
</feature>
<comment type="caution">
    <text evidence="20">The sequence shown here is derived from an EMBL/GenBank/DDBJ whole genome shotgun (WGS) entry which is preliminary data.</text>
</comment>
<keyword evidence="10" id="KW-0833">Ubl conjugation pathway</keyword>
<dbReference type="UniPathway" id="UPA00143"/>
<dbReference type="PROSITE" id="PS50089">
    <property type="entry name" value="ZF_RING_2"/>
    <property type="match status" value="1"/>
</dbReference>
<evidence type="ECO:0000256" key="15">
    <source>
        <dbReference type="PROSITE-ProRule" id="PRU00175"/>
    </source>
</evidence>
<protein>
    <recommendedName>
        <fullName evidence="5">RING-type E3 ubiquitin transferase</fullName>
        <ecNumber evidence="5">2.3.2.27</ecNumber>
    </recommendedName>
</protein>
<dbReference type="STRING" id="1035309.A0A2C5WSX9"/>
<feature type="compositionally biased region" description="Low complexity" evidence="17">
    <location>
        <begin position="548"/>
        <end position="573"/>
    </location>
</feature>
<gene>
    <name evidence="20" type="primary">HRD1</name>
    <name evidence="20" type="ORF">CFIMG_004431RA</name>
</gene>
<dbReference type="PANTHER" id="PTHR22763">
    <property type="entry name" value="RING ZINC FINGER PROTEIN"/>
    <property type="match status" value="1"/>
</dbReference>
<evidence type="ECO:0000256" key="6">
    <source>
        <dbReference type="ARBA" id="ARBA00022679"/>
    </source>
</evidence>
<evidence type="ECO:0000256" key="11">
    <source>
        <dbReference type="ARBA" id="ARBA00022824"/>
    </source>
</evidence>
<comment type="similarity">
    <text evidence="4">Belongs to the HRD1 family.</text>
</comment>
<evidence type="ECO:0000256" key="18">
    <source>
        <dbReference type="SAM" id="Phobius"/>
    </source>
</evidence>
<dbReference type="InterPro" id="IPR001841">
    <property type="entry name" value="Znf_RING"/>
</dbReference>
<evidence type="ECO:0000259" key="19">
    <source>
        <dbReference type="PROSITE" id="PS50089"/>
    </source>
</evidence>
<dbReference type="PANTHER" id="PTHR22763:SF184">
    <property type="entry name" value="E3 UBIQUITIN-PROTEIN LIGASE SYNOVIOLIN"/>
    <property type="match status" value="1"/>
</dbReference>
<feature type="compositionally biased region" description="Low complexity" evidence="17">
    <location>
        <begin position="511"/>
        <end position="535"/>
    </location>
</feature>
<keyword evidence="11" id="KW-0256">Endoplasmic reticulum</keyword>
<dbReference type="GO" id="GO:0036503">
    <property type="term" value="P:ERAD pathway"/>
    <property type="evidence" value="ECO:0007669"/>
    <property type="project" value="TreeGrafter"/>
</dbReference>
<reference evidence="20 21" key="2">
    <citation type="journal article" date="2013" name="IMA Fungus">
        <title>IMA Genome-F 1: Ceratocystis fimbriata: Draft nuclear genome sequence for the plant pathogen, Ceratocystis fimbriata.</title>
        <authorList>
            <person name="Wilken P.M."/>
            <person name="Steenkamp E.T."/>
            <person name="Wingfield M.J."/>
            <person name="de Beer Z.W."/>
            <person name="Wingfield B.D."/>
        </authorList>
    </citation>
    <scope>NUCLEOTIDE SEQUENCE [LARGE SCALE GENOMIC DNA]</scope>
    <source>
        <strain evidence="20 21">CBS 114723</strain>
    </source>
</reference>
<keyword evidence="21" id="KW-1185">Reference proteome</keyword>
<evidence type="ECO:0000256" key="14">
    <source>
        <dbReference type="ARBA" id="ARBA00023136"/>
    </source>
</evidence>
<feature type="compositionally biased region" description="Low complexity" evidence="17">
    <location>
        <begin position="811"/>
        <end position="826"/>
    </location>
</feature>
<keyword evidence="13 18" id="KW-1133">Transmembrane helix</keyword>
<dbReference type="InterPro" id="IPR058051">
    <property type="entry name" value="Znf_RING_synoviolin"/>
</dbReference>
<feature type="compositionally biased region" description="Low complexity" evidence="17">
    <location>
        <begin position="760"/>
        <end position="787"/>
    </location>
</feature>
<feature type="domain" description="RING-type" evidence="19">
    <location>
        <begin position="343"/>
        <end position="394"/>
    </location>
</feature>
<dbReference type="CDD" id="cd16479">
    <property type="entry name" value="RING-H2_synoviolin"/>
    <property type="match status" value="1"/>
</dbReference>
<evidence type="ECO:0000256" key="8">
    <source>
        <dbReference type="ARBA" id="ARBA00022723"/>
    </source>
</evidence>
<feature type="compositionally biased region" description="Polar residues" evidence="17">
    <location>
        <begin position="711"/>
        <end position="737"/>
    </location>
</feature>
<keyword evidence="16" id="KW-0175">Coiled coil</keyword>
<dbReference type="Gene3D" id="3.30.40.10">
    <property type="entry name" value="Zinc/RING finger domain, C3HC4 (zinc finger)"/>
    <property type="match status" value="1"/>
</dbReference>
<evidence type="ECO:0000256" key="17">
    <source>
        <dbReference type="SAM" id="MobiDB-lite"/>
    </source>
</evidence>
<feature type="region of interest" description="Disordered" evidence="17">
    <location>
        <begin position="810"/>
        <end position="829"/>
    </location>
</feature>
<evidence type="ECO:0000256" key="3">
    <source>
        <dbReference type="ARBA" id="ARBA00004906"/>
    </source>
</evidence>
<evidence type="ECO:0000256" key="5">
    <source>
        <dbReference type="ARBA" id="ARBA00012483"/>
    </source>
</evidence>
<dbReference type="EC" id="2.3.2.27" evidence="5"/>
<evidence type="ECO:0000313" key="20">
    <source>
        <dbReference type="EMBL" id="PHH50798.1"/>
    </source>
</evidence>
<keyword evidence="7 18" id="KW-0812">Transmembrane</keyword>
<keyword evidence="9 15" id="KW-0863">Zinc-finger</keyword>
<comment type="subcellular location">
    <subcellularLocation>
        <location evidence="2">Endoplasmic reticulum membrane</location>
        <topology evidence="2">Multi-pass membrane protein</topology>
    </subcellularLocation>
</comment>
<dbReference type="InterPro" id="IPR057992">
    <property type="entry name" value="TPR_SYVN1_N"/>
</dbReference>
<dbReference type="Proteomes" id="UP000222788">
    <property type="component" value="Unassembled WGS sequence"/>
</dbReference>
<dbReference type="InterPro" id="IPR050731">
    <property type="entry name" value="HRD1_E3_ubiq-ligases"/>
</dbReference>
<feature type="region of interest" description="Disordered" evidence="17">
    <location>
        <begin position="511"/>
        <end position="603"/>
    </location>
</feature>
<evidence type="ECO:0000256" key="16">
    <source>
        <dbReference type="SAM" id="Coils"/>
    </source>
</evidence>
<feature type="transmembrane region" description="Helical" evidence="18">
    <location>
        <begin position="275"/>
        <end position="294"/>
    </location>
</feature>
<feature type="transmembrane region" description="Helical" evidence="18">
    <location>
        <begin position="98"/>
        <end position="118"/>
    </location>
</feature>
<feature type="transmembrane region" description="Helical" evidence="18">
    <location>
        <begin position="172"/>
        <end position="195"/>
    </location>
</feature>
<dbReference type="OrthoDB" id="7759664at2759"/>
<evidence type="ECO:0000256" key="1">
    <source>
        <dbReference type="ARBA" id="ARBA00000900"/>
    </source>
</evidence>
<dbReference type="InterPro" id="IPR024766">
    <property type="entry name" value="Znf_RING_H2"/>
</dbReference>
<feature type="region of interest" description="Disordered" evidence="17">
    <location>
        <begin position="752"/>
        <end position="792"/>
    </location>
</feature>
<feature type="compositionally biased region" description="Low complexity" evidence="17">
    <location>
        <begin position="654"/>
        <end position="671"/>
    </location>
</feature>
<proteinExistence type="inferred from homology"/>
<dbReference type="Pfam" id="PF25563">
    <property type="entry name" value="TPR_SYVN1_N"/>
    <property type="match status" value="1"/>
</dbReference>
<name>A0A2C5WSX9_9PEZI</name>
<keyword evidence="12" id="KW-0862">Zinc</keyword>
<organism evidence="20 21">
    <name type="scientific">Ceratocystis fimbriata CBS 114723</name>
    <dbReference type="NCBI Taxonomy" id="1035309"/>
    <lineage>
        <taxon>Eukaryota</taxon>
        <taxon>Fungi</taxon>
        <taxon>Dikarya</taxon>
        <taxon>Ascomycota</taxon>
        <taxon>Pezizomycotina</taxon>
        <taxon>Sordariomycetes</taxon>
        <taxon>Hypocreomycetidae</taxon>
        <taxon>Microascales</taxon>
        <taxon>Ceratocystidaceae</taxon>
        <taxon>Ceratocystis</taxon>
    </lineage>
</organism>
<evidence type="ECO:0000256" key="4">
    <source>
        <dbReference type="ARBA" id="ARBA00010089"/>
    </source>
</evidence>
<comment type="pathway">
    <text evidence="3">Protein modification; protein ubiquitination.</text>
</comment>
<evidence type="ECO:0000256" key="13">
    <source>
        <dbReference type="ARBA" id="ARBA00022989"/>
    </source>
</evidence>
<dbReference type="GO" id="GO:0061630">
    <property type="term" value="F:ubiquitin protein ligase activity"/>
    <property type="evidence" value="ECO:0007669"/>
    <property type="project" value="UniProtKB-EC"/>
</dbReference>
<sequence length="911" mass="98395">MRLAAYITGSAVLALGVSVSAFQMQANFYSAMVYLSQSNFCLLVLVNFIFIIYASIMHGLRHLCFGPLRTAEVEQLSDRAWIAITETCLAMTIFREEIGAYFLTMFTALVTGKVWAWIGEGRVETYEQQPPANPRLFHTRLVISLAISMLYDLALFKYAAGVVIEQVRPTMMIMFLFEFAVLTTTTSHTIVRYMFNVLESFVVKNQTKKRLEERRNEVRLERERLIKEREEHPPAEGDAVDDLPDPDDIEEMDIEVPGWEEKGQYMLTMDLIADFLKLAIYVAFFFMLFSFYGLPVHILRDIYITGASFFRRVAAMLKYRRAIQNMTQYADANAQDLAREDTCIICRDVMRPWDPRAPGAIERTRPKKLPCGHILHFGCLKSWLERQQVCPTCRRPVSHNAPQNNNNGPGLGPMAGGNAAPQNAAPADVNANGIPPQQQPGLQPRAAQPANPALGVGVGPAGEPDGLREYQFGPLRLRVGVRQFLGDQALQQAQAAQQAFLNNGNLPPNNIFNNNLGPNNGLNNPAANNNLPFGNVHQNPPPAPAPAPATTTATATAATTAAHTPAQHTPNATLPHTPITGVPYHPHISAGPPPMPQIPPNGDLTALRAHVREINEIMSAHVASLQSVQQEIHLNNLLMAEITRLQAITNSPQPTAATPAAASAAASTSTSGPNQSTLGNTNPLTNSSANSFQSLLTPNRPFTPPPGVSPAATSAGLSRQRSTSPLRTAIPSGSSDLPSGLVLPQGWSLVPINKPEQNQTAPPAATNAINSTTTSAPPSIRSVSRSRSPVRSRAMRAALQQSSSFNNLYNASAESAPGPTTSSASPLDSMAGTIRSVPVVAPSPLSASATSSLLEQRPLPSAGESASNAQDDHQDCRSSEGDGEKHSEEAFVPVECESKVATVVDEDEVAR</sequence>
<accession>A0A2C5WSX9</accession>
<dbReference type="SMART" id="SM00184">
    <property type="entry name" value="RING"/>
    <property type="match status" value="1"/>
</dbReference>
<keyword evidence="6" id="KW-0808">Transferase</keyword>
<feature type="coiled-coil region" evidence="16">
    <location>
        <begin position="204"/>
        <end position="231"/>
    </location>
</feature>
<dbReference type="SUPFAM" id="SSF57850">
    <property type="entry name" value="RING/U-box"/>
    <property type="match status" value="1"/>
</dbReference>
<feature type="transmembrane region" description="Helical" evidence="18">
    <location>
        <begin position="138"/>
        <end position="160"/>
    </location>
</feature>
<evidence type="ECO:0000256" key="7">
    <source>
        <dbReference type="ARBA" id="ARBA00022692"/>
    </source>
</evidence>
<dbReference type="EMBL" id="APWK03000113">
    <property type="protein sequence ID" value="PHH50798.1"/>
    <property type="molecule type" value="Genomic_DNA"/>
</dbReference>
<feature type="region of interest" description="Disordered" evidence="17">
    <location>
        <begin position="652"/>
        <end position="738"/>
    </location>
</feature>
<dbReference type="InterPro" id="IPR013083">
    <property type="entry name" value="Znf_RING/FYVE/PHD"/>
</dbReference>
<dbReference type="Pfam" id="PF12678">
    <property type="entry name" value="zf-rbx1"/>
    <property type="match status" value="1"/>
</dbReference>
<evidence type="ECO:0000256" key="2">
    <source>
        <dbReference type="ARBA" id="ARBA00004477"/>
    </source>
</evidence>
<dbReference type="GO" id="GO:0016567">
    <property type="term" value="P:protein ubiquitination"/>
    <property type="evidence" value="ECO:0007669"/>
    <property type="project" value="UniProtKB-UniPathway"/>
</dbReference>
<dbReference type="GO" id="GO:0043161">
    <property type="term" value="P:proteasome-mediated ubiquitin-dependent protein catabolic process"/>
    <property type="evidence" value="ECO:0007669"/>
    <property type="project" value="TreeGrafter"/>
</dbReference>
<feature type="compositionally biased region" description="Low complexity" evidence="17">
    <location>
        <begin position="416"/>
        <end position="450"/>
    </location>
</feature>
<feature type="compositionally biased region" description="Low complexity" evidence="17">
    <location>
        <begin position="844"/>
        <end position="854"/>
    </location>
</feature>